<proteinExistence type="predicted"/>
<keyword evidence="3" id="KW-1185">Reference proteome</keyword>
<reference evidence="3" key="1">
    <citation type="submission" date="2017-01" db="EMBL/GenBank/DDBJ databases">
        <title>Comparative genomics of anhydrobiosis in the tardigrade Hypsibius dujardini.</title>
        <authorList>
            <person name="Yoshida Y."/>
            <person name="Koutsovoulos G."/>
            <person name="Laetsch D."/>
            <person name="Stevens L."/>
            <person name="Kumar S."/>
            <person name="Horikawa D."/>
            <person name="Ishino K."/>
            <person name="Komine S."/>
            <person name="Tomita M."/>
            <person name="Blaxter M."/>
            <person name="Arakawa K."/>
        </authorList>
    </citation>
    <scope>NUCLEOTIDE SEQUENCE [LARGE SCALE GENOMIC DNA]</scope>
    <source>
        <strain evidence="3">Z151</strain>
    </source>
</reference>
<dbReference type="Gene3D" id="2.60.120.200">
    <property type="match status" value="1"/>
</dbReference>
<protein>
    <submittedName>
        <fullName evidence="2">Uncharacterized protein</fullName>
    </submittedName>
</protein>
<dbReference type="AlphaFoldDB" id="A0A9X6RKM6"/>
<dbReference type="SUPFAM" id="SSF49899">
    <property type="entry name" value="Concanavalin A-like lectins/glucanases"/>
    <property type="match status" value="1"/>
</dbReference>
<gene>
    <name evidence="2" type="ORF">BV898_15360</name>
</gene>
<comment type="caution">
    <text evidence="2">The sequence shown here is derived from an EMBL/GenBank/DDBJ whole genome shotgun (WGS) entry which is preliminary data.</text>
</comment>
<dbReference type="Proteomes" id="UP000192578">
    <property type="component" value="Unassembled WGS sequence"/>
</dbReference>
<feature type="compositionally biased region" description="Polar residues" evidence="1">
    <location>
        <begin position="16"/>
        <end position="25"/>
    </location>
</feature>
<accession>A0A9X6RKM6</accession>
<dbReference type="EMBL" id="MTYJ01000206">
    <property type="protein sequence ID" value="OWA50856.1"/>
    <property type="molecule type" value="Genomic_DNA"/>
</dbReference>
<dbReference type="InterPro" id="IPR013320">
    <property type="entry name" value="ConA-like_dom_sf"/>
</dbReference>
<evidence type="ECO:0000313" key="2">
    <source>
        <dbReference type="EMBL" id="OWA50856.1"/>
    </source>
</evidence>
<sequence>MPGGLLSPDFMDSDSSDGQAETNDTDWTSAALVSSDPYAYNRYKLQWDKSQMTWYLNDRMMHTLTQSFKVNREPSSIEMRLTCDPDGFMIWGGDSSFEMPLVVDTEGCFVIESVIVRQQQPRFGNPTAYEFSSWAKFWRVAANPYSDPYLYNYTGVGLEEDAGVLRVQCDATLTQKQLRVDVRDEFLFGEVEWWVKWDGLAPGIPVQDNTPASLPERDGYFKLALDDIDCMQLNSNYCRVLRPPTNEIVVFIFGK</sequence>
<organism evidence="2 3">
    <name type="scientific">Hypsibius exemplaris</name>
    <name type="common">Freshwater tardigrade</name>
    <dbReference type="NCBI Taxonomy" id="2072580"/>
    <lineage>
        <taxon>Eukaryota</taxon>
        <taxon>Metazoa</taxon>
        <taxon>Ecdysozoa</taxon>
        <taxon>Tardigrada</taxon>
        <taxon>Eutardigrada</taxon>
        <taxon>Parachela</taxon>
        <taxon>Hypsibioidea</taxon>
        <taxon>Hypsibiidae</taxon>
        <taxon>Hypsibius</taxon>
    </lineage>
</organism>
<feature type="region of interest" description="Disordered" evidence="1">
    <location>
        <begin position="1"/>
        <end position="25"/>
    </location>
</feature>
<evidence type="ECO:0000313" key="3">
    <source>
        <dbReference type="Proteomes" id="UP000192578"/>
    </source>
</evidence>
<name>A0A9X6RKM6_HYPEX</name>
<evidence type="ECO:0000256" key="1">
    <source>
        <dbReference type="SAM" id="MobiDB-lite"/>
    </source>
</evidence>